<keyword evidence="4 6" id="KW-1133">Transmembrane helix</keyword>
<organism evidence="8 9">
    <name type="scientific">Eubacterium maltosivorans</name>
    <dbReference type="NCBI Taxonomy" id="2041044"/>
    <lineage>
        <taxon>Bacteria</taxon>
        <taxon>Bacillati</taxon>
        <taxon>Bacillota</taxon>
        <taxon>Clostridia</taxon>
        <taxon>Eubacteriales</taxon>
        <taxon>Eubacteriaceae</taxon>
        <taxon>Eubacterium</taxon>
    </lineage>
</organism>
<sequence>MEKIKAFLKSDRFAEIFRFGITGGVSFLVDYGILFALTEFFGVNYLVSSGISFTVSVIVNYFMCILWVFKRVKQNDTKSVVLFVGSSVVGLFINQVLMWFFVEKIHIYYMVAKIIATIIVMIWNYVAKRKAVVG</sequence>
<evidence type="ECO:0000256" key="4">
    <source>
        <dbReference type="ARBA" id="ARBA00022989"/>
    </source>
</evidence>
<reference evidence="8 9" key="1">
    <citation type="submission" date="2018-05" db="EMBL/GenBank/DDBJ databases">
        <title>Genome comparison of Eubacterium sp.</title>
        <authorList>
            <person name="Feng Y."/>
            <person name="Sanchez-Andrea I."/>
            <person name="Stams A.J.M."/>
            <person name="De Vos W.M."/>
        </authorList>
    </citation>
    <scope>NUCLEOTIDE SEQUENCE [LARGE SCALE GENOMIC DNA]</scope>
    <source>
        <strain evidence="8 9">YI</strain>
    </source>
</reference>
<dbReference type="Proteomes" id="UP000218387">
    <property type="component" value="Chromosome"/>
</dbReference>
<keyword evidence="5 6" id="KW-0472">Membrane</keyword>
<feature type="transmembrane region" description="Helical" evidence="6">
    <location>
        <begin position="107"/>
        <end position="126"/>
    </location>
</feature>
<dbReference type="GO" id="GO:0000271">
    <property type="term" value="P:polysaccharide biosynthetic process"/>
    <property type="evidence" value="ECO:0007669"/>
    <property type="project" value="InterPro"/>
</dbReference>
<feature type="transmembrane region" description="Helical" evidence="6">
    <location>
        <begin position="43"/>
        <end position="68"/>
    </location>
</feature>
<dbReference type="AlphaFoldDB" id="A0A2A5TCS3"/>
<comment type="similarity">
    <text evidence="2">Belongs to the GtrA family.</text>
</comment>
<dbReference type="InterPro" id="IPR051401">
    <property type="entry name" value="GtrA_CellWall_Glycosyl"/>
</dbReference>
<dbReference type="Pfam" id="PF04138">
    <property type="entry name" value="GtrA_DPMS_TM"/>
    <property type="match status" value="1"/>
</dbReference>
<comment type="subcellular location">
    <subcellularLocation>
        <location evidence="1">Membrane</location>
        <topology evidence="1">Multi-pass membrane protein</topology>
    </subcellularLocation>
</comment>
<evidence type="ECO:0000256" key="6">
    <source>
        <dbReference type="SAM" id="Phobius"/>
    </source>
</evidence>
<accession>A0A2A5TCS3</accession>
<proteinExistence type="inferred from homology"/>
<dbReference type="PANTHER" id="PTHR38459">
    <property type="entry name" value="PROPHAGE BACTOPRENOL-LINKED GLUCOSE TRANSLOCASE HOMOLOG"/>
    <property type="match status" value="1"/>
</dbReference>
<dbReference type="KEGG" id="emt:CPZ25_009685"/>
<dbReference type="GO" id="GO:0005886">
    <property type="term" value="C:plasma membrane"/>
    <property type="evidence" value="ECO:0007669"/>
    <property type="project" value="TreeGrafter"/>
</dbReference>
<feature type="domain" description="GtrA/DPMS transmembrane" evidence="7">
    <location>
        <begin position="18"/>
        <end position="132"/>
    </location>
</feature>
<gene>
    <name evidence="8" type="ORF">CPZ25_009685</name>
</gene>
<dbReference type="InterPro" id="IPR007267">
    <property type="entry name" value="GtrA_DPMS_TM"/>
</dbReference>
<evidence type="ECO:0000256" key="1">
    <source>
        <dbReference type="ARBA" id="ARBA00004141"/>
    </source>
</evidence>
<name>A0A2A5TCS3_EUBML</name>
<dbReference type="RefSeq" id="WP_096920324.1">
    <property type="nucleotide sequence ID" value="NZ_CP029487.1"/>
</dbReference>
<keyword evidence="3 6" id="KW-0812">Transmembrane</keyword>
<protein>
    <submittedName>
        <fullName evidence="8">GtrA family protein</fullName>
    </submittedName>
</protein>
<dbReference type="EMBL" id="CP029487">
    <property type="protein sequence ID" value="QCT71583.1"/>
    <property type="molecule type" value="Genomic_DNA"/>
</dbReference>
<evidence type="ECO:0000313" key="9">
    <source>
        <dbReference type="Proteomes" id="UP000218387"/>
    </source>
</evidence>
<evidence type="ECO:0000256" key="5">
    <source>
        <dbReference type="ARBA" id="ARBA00023136"/>
    </source>
</evidence>
<evidence type="ECO:0000313" key="8">
    <source>
        <dbReference type="EMBL" id="QCT71583.1"/>
    </source>
</evidence>
<dbReference type="PANTHER" id="PTHR38459:SF1">
    <property type="entry name" value="PROPHAGE BACTOPRENOL-LINKED GLUCOSE TRANSLOCASE HOMOLOG"/>
    <property type="match status" value="1"/>
</dbReference>
<evidence type="ECO:0000256" key="2">
    <source>
        <dbReference type="ARBA" id="ARBA00009399"/>
    </source>
</evidence>
<feature type="transmembrane region" description="Helical" evidence="6">
    <location>
        <begin position="16"/>
        <end position="37"/>
    </location>
</feature>
<feature type="transmembrane region" description="Helical" evidence="6">
    <location>
        <begin position="80"/>
        <end position="101"/>
    </location>
</feature>
<evidence type="ECO:0000259" key="7">
    <source>
        <dbReference type="Pfam" id="PF04138"/>
    </source>
</evidence>
<keyword evidence="9" id="KW-1185">Reference proteome</keyword>
<evidence type="ECO:0000256" key="3">
    <source>
        <dbReference type="ARBA" id="ARBA00022692"/>
    </source>
</evidence>